<dbReference type="GO" id="GO:0005978">
    <property type="term" value="P:glycogen biosynthetic process"/>
    <property type="evidence" value="ECO:0007669"/>
    <property type="project" value="InterPro"/>
</dbReference>
<proteinExistence type="inferred from homology"/>
<evidence type="ECO:0000256" key="1">
    <source>
        <dbReference type="ARBA" id="ARBA00000826"/>
    </source>
</evidence>
<dbReference type="CDD" id="cd02854">
    <property type="entry name" value="E_set_GBE_euk_N"/>
    <property type="match status" value="1"/>
</dbReference>
<feature type="domain" description="Glycosyl hydrolase family 13 catalytic" evidence="7">
    <location>
        <begin position="179"/>
        <end position="533"/>
    </location>
</feature>
<accession>A0A857MJL7</accession>
<dbReference type="PANTHER" id="PTHR43651:SF3">
    <property type="entry name" value="1,4-ALPHA-GLUCAN-BRANCHING ENZYME"/>
    <property type="match status" value="1"/>
</dbReference>
<dbReference type="Gene3D" id="3.20.20.80">
    <property type="entry name" value="Glycosidases"/>
    <property type="match status" value="1"/>
</dbReference>
<dbReference type="InterPro" id="IPR013783">
    <property type="entry name" value="Ig-like_fold"/>
</dbReference>
<evidence type="ECO:0000256" key="2">
    <source>
        <dbReference type="ARBA" id="ARBA00009000"/>
    </source>
</evidence>
<keyword evidence="4" id="KW-0328">Glycosyltransferase</keyword>
<evidence type="ECO:0000256" key="6">
    <source>
        <dbReference type="PIRSR" id="PIRSR000463-1"/>
    </source>
</evidence>
<dbReference type="InterPro" id="IPR014756">
    <property type="entry name" value="Ig_E-set"/>
</dbReference>
<comment type="similarity">
    <text evidence="2">Belongs to the glycosyl hydrolase 13 family. GlgB subfamily.</text>
</comment>
<dbReference type="Proteomes" id="UP001059824">
    <property type="component" value="Chromosome"/>
</dbReference>
<dbReference type="Pfam" id="PF00128">
    <property type="entry name" value="Alpha-amylase"/>
    <property type="match status" value="1"/>
</dbReference>
<evidence type="ECO:0000256" key="3">
    <source>
        <dbReference type="ARBA" id="ARBA00012541"/>
    </source>
</evidence>
<dbReference type="EMBL" id="CP045921">
    <property type="protein sequence ID" value="QHN42743.1"/>
    <property type="molecule type" value="Genomic_DNA"/>
</dbReference>
<sequence length="652" mass="74822">MVKKLMQLDPWLEPYGDKLKARHWHILENSRRILGGKSATEFALGYLYYGRHRTDGGWIMREWAPHANKIVLVGDFCDWQDDARYEFTRDGGDWLLELPDKLLQHGDNYKLHVYWDGGDGYRIPAYARYVVQDDETKLFAAQIWQPKQEFKWTDRGFRSPADPPLIYEAHVGMSSEREEVASYAYFTREVLPRIKRVGYNTVQLMAVAEHPYYGSFGYHVANYFAPSSRFGTPDELKALVNTAHAMGLRVIMDIVHSHSVKNEAEGLSRFDGSYSQYFHEGERGHHRQWDSRTFDYGKPEVAHFLLSNVRYWLDEYHFDGYRFDGVTSMLYYSHGLEKSYSSYDDYFDGDVDLDALTYLTLANAVVHGVKKHAITIAEDMSALPGLAAPIDVDGIGFDYRLSMGVPDLWIKTLKEKKDEDWDLTHLLHELTAHRPEERTISYAESHDQALVGDKTLIFRLADADMYDHMLASDTDLVVERAVALHKLIRLLTASTHSGGYLTFMGNEYGHPEWIDFPRPGNGWSYQYARRQWSLADDANLKYSQLGSFDQALTTLLRDVDGEVDYRYIHQGDGVLSYMRGNYLFAYNFSPAQSYTDYGVPAPNGKYTAVLSSDSKEFGGQGRVDSHVAYMATSGQLMLYLPARTALVLRRDK</sequence>
<dbReference type="Pfam" id="PF02806">
    <property type="entry name" value="Alpha-amylase_C"/>
    <property type="match status" value="1"/>
</dbReference>
<evidence type="ECO:0000313" key="9">
    <source>
        <dbReference type="Proteomes" id="UP001059824"/>
    </source>
</evidence>
<reference evidence="8" key="1">
    <citation type="journal article" date="2021" name="Nat. Microbiol.">
        <title>Cocultivation of an ultrasmall environmental parasitic bacterium with lytic ability against bacteria associated with wastewater foams.</title>
        <authorList>
            <person name="Batinovic S."/>
            <person name="Rose J.J.A."/>
            <person name="Ratcliffe J."/>
            <person name="Seviour R.J."/>
            <person name="Petrovski S."/>
        </authorList>
    </citation>
    <scope>NUCLEOTIDE SEQUENCE</scope>
    <source>
        <strain evidence="8">JR1</strain>
    </source>
</reference>
<dbReference type="SUPFAM" id="SSF51445">
    <property type="entry name" value="(Trans)glycosidases"/>
    <property type="match status" value="1"/>
</dbReference>
<dbReference type="InterPro" id="IPR004193">
    <property type="entry name" value="Glyco_hydro_13_N"/>
</dbReference>
<dbReference type="InterPro" id="IPR013780">
    <property type="entry name" value="Glyco_hydro_b"/>
</dbReference>
<dbReference type="PIRSF" id="PIRSF000463">
    <property type="entry name" value="GlgB"/>
    <property type="match status" value="1"/>
</dbReference>
<dbReference type="FunFam" id="3.20.20.80:FF:000001">
    <property type="entry name" value="1,4-alpha-glucan branching enzyme"/>
    <property type="match status" value="1"/>
</dbReference>
<dbReference type="InterPro" id="IPR006048">
    <property type="entry name" value="A-amylase/branching_C"/>
</dbReference>
<feature type="active site" description="Proton donor" evidence="6">
    <location>
        <position position="378"/>
    </location>
</feature>
<dbReference type="EC" id="2.4.1.18" evidence="3"/>
<dbReference type="InterPro" id="IPR037439">
    <property type="entry name" value="Branching_enzy"/>
</dbReference>
<evidence type="ECO:0000259" key="7">
    <source>
        <dbReference type="SMART" id="SM00642"/>
    </source>
</evidence>
<name>A0A857MJL7_9BACT</name>
<dbReference type="Gene3D" id="2.60.40.1180">
    <property type="entry name" value="Golgi alpha-mannosidase II"/>
    <property type="match status" value="1"/>
</dbReference>
<dbReference type="GO" id="GO:0043169">
    <property type="term" value="F:cation binding"/>
    <property type="evidence" value="ECO:0007669"/>
    <property type="project" value="InterPro"/>
</dbReference>
<keyword evidence="9" id="KW-1185">Reference proteome</keyword>
<evidence type="ECO:0000313" key="8">
    <source>
        <dbReference type="EMBL" id="QHN42743.1"/>
    </source>
</evidence>
<dbReference type="SUPFAM" id="SSF51011">
    <property type="entry name" value="Glycosyl hydrolase domain"/>
    <property type="match status" value="1"/>
</dbReference>
<dbReference type="GO" id="GO:0005737">
    <property type="term" value="C:cytoplasm"/>
    <property type="evidence" value="ECO:0007669"/>
    <property type="project" value="TreeGrafter"/>
</dbReference>
<dbReference type="GO" id="GO:0004553">
    <property type="term" value="F:hydrolase activity, hydrolyzing O-glycosyl compounds"/>
    <property type="evidence" value="ECO:0007669"/>
    <property type="project" value="InterPro"/>
</dbReference>
<dbReference type="SUPFAM" id="SSF81296">
    <property type="entry name" value="E set domains"/>
    <property type="match status" value="1"/>
</dbReference>
<protein>
    <recommendedName>
        <fullName evidence="3">1,4-alpha-glucan branching enzyme</fullName>
        <ecNumber evidence="3">2.4.1.18</ecNumber>
    </recommendedName>
</protein>
<keyword evidence="5" id="KW-0808">Transferase</keyword>
<dbReference type="InterPro" id="IPR006047">
    <property type="entry name" value="GH13_cat_dom"/>
</dbReference>
<dbReference type="CDD" id="cd11321">
    <property type="entry name" value="AmyAc_bac_euk_BE"/>
    <property type="match status" value="1"/>
</dbReference>
<dbReference type="AlphaFoldDB" id="A0A857MJL7"/>
<dbReference type="Gene3D" id="2.60.40.10">
    <property type="entry name" value="Immunoglobulins"/>
    <property type="match status" value="1"/>
</dbReference>
<evidence type="ECO:0000256" key="5">
    <source>
        <dbReference type="ARBA" id="ARBA00022679"/>
    </source>
</evidence>
<dbReference type="SMART" id="SM00642">
    <property type="entry name" value="Aamy"/>
    <property type="match status" value="1"/>
</dbReference>
<dbReference type="Pfam" id="PF02922">
    <property type="entry name" value="CBM_48"/>
    <property type="match status" value="1"/>
</dbReference>
<dbReference type="PANTHER" id="PTHR43651">
    <property type="entry name" value="1,4-ALPHA-GLUCAN-BRANCHING ENZYME"/>
    <property type="match status" value="1"/>
</dbReference>
<feature type="active site" description="Nucleophile" evidence="6">
    <location>
        <position position="324"/>
    </location>
</feature>
<organism evidence="8 9">
    <name type="scientific">Candidatus Mycosynbacter amalyticus</name>
    <dbReference type="NCBI Taxonomy" id="2665156"/>
    <lineage>
        <taxon>Bacteria</taxon>
        <taxon>Candidatus Saccharimonadota</taxon>
        <taxon>Candidatus Saccharimonadota incertae sedis</taxon>
        <taxon>Candidatus Mycosynbacter</taxon>
    </lineage>
</organism>
<dbReference type="RefSeq" id="WP_260764262.1">
    <property type="nucleotide sequence ID" value="NZ_CP045921.1"/>
</dbReference>
<dbReference type="KEGG" id="mama:GII36_02645"/>
<evidence type="ECO:0000256" key="4">
    <source>
        <dbReference type="ARBA" id="ARBA00022676"/>
    </source>
</evidence>
<dbReference type="GO" id="GO:0003844">
    <property type="term" value="F:1,4-alpha-glucan branching enzyme activity"/>
    <property type="evidence" value="ECO:0007669"/>
    <property type="project" value="UniProtKB-EC"/>
</dbReference>
<comment type="catalytic activity">
    <reaction evidence="1">
        <text>Transfers a segment of a (1-&gt;4)-alpha-D-glucan chain to a primary hydroxy group in a similar glucan chain.</text>
        <dbReference type="EC" id="2.4.1.18"/>
    </reaction>
</comment>
<dbReference type="InterPro" id="IPR017853">
    <property type="entry name" value="GH"/>
</dbReference>
<gene>
    <name evidence="8" type="ORF">GII36_02645</name>
</gene>